<dbReference type="Gene3D" id="3.40.50.720">
    <property type="entry name" value="NAD(P)-binding Rossmann-like Domain"/>
    <property type="match status" value="1"/>
</dbReference>
<evidence type="ECO:0000256" key="2">
    <source>
        <dbReference type="ARBA" id="ARBA00023002"/>
    </source>
</evidence>
<comment type="caution">
    <text evidence="4">The sequence shown here is derived from an EMBL/GenBank/DDBJ whole genome shotgun (WGS) entry which is preliminary data.</text>
</comment>
<sequence length="264" mass="27059">MDKNTKIAFLGLGSMGAPMARRVREAGYPLTVWNRSADRAAEFKAVAESPAEAVRDADVVITMLADPPAAREVVGAFAAAMKPGSLLIDASTVGPAVVAELADLLPAEVTMIDAPVMGSVDRAASGELLLMVGGDADPVMPLLELFGTVNRTGPVGTGAALKLVLINAVVNGVALIGEAMALADALGLPEDQVRAALASSPLAGLAGRAFADGSYFPIRLAAKDVALASEAADLPVARAVHERLTAYPAATDEDLGQIVKYFRS</sequence>
<dbReference type="PANTHER" id="PTHR43580:SF2">
    <property type="entry name" value="CYTOKINE-LIKE NUCLEAR FACTOR N-PAC"/>
    <property type="match status" value="1"/>
</dbReference>
<dbReference type="SUPFAM" id="SSF51735">
    <property type="entry name" value="NAD(P)-binding Rossmann-fold domains"/>
    <property type="match status" value="1"/>
</dbReference>
<dbReference type="PANTHER" id="PTHR43580">
    <property type="entry name" value="OXIDOREDUCTASE GLYR1-RELATED"/>
    <property type="match status" value="1"/>
</dbReference>
<dbReference type="SUPFAM" id="SSF48179">
    <property type="entry name" value="6-phosphogluconate dehydrogenase C-terminal domain-like"/>
    <property type="match status" value="1"/>
</dbReference>
<proteinExistence type="inferred from homology"/>
<comment type="similarity">
    <text evidence="1">Belongs to the HIBADH-related family.</text>
</comment>
<evidence type="ECO:0000313" key="5">
    <source>
        <dbReference type="Proteomes" id="UP001500393"/>
    </source>
</evidence>
<organism evidence="4 5">
    <name type="scientific">Kribbella sancticallisti</name>
    <dbReference type="NCBI Taxonomy" id="460087"/>
    <lineage>
        <taxon>Bacteria</taxon>
        <taxon>Bacillati</taxon>
        <taxon>Actinomycetota</taxon>
        <taxon>Actinomycetes</taxon>
        <taxon>Propionibacteriales</taxon>
        <taxon>Kribbellaceae</taxon>
        <taxon>Kribbella</taxon>
    </lineage>
</organism>
<dbReference type="InterPro" id="IPR051265">
    <property type="entry name" value="HIBADH-related_NP60_sf"/>
</dbReference>
<dbReference type="InterPro" id="IPR013328">
    <property type="entry name" value="6PGD_dom2"/>
</dbReference>
<dbReference type="RefSeq" id="WP_344220480.1">
    <property type="nucleotide sequence ID" value="NZ_BAAAOS010000049.1"/>
</dbReference>
<reference evidence="5" key="1">
    <citation type="journal article" date="2019" name="Int. J. Syst. Evol. Microbiol.">
        <title>The Global Catalogue of Microorganisms (GCM) 10K type strain sequencing project: providing services to taxonomists for standard genome sequencing and annotation.</title>
        <authorList>
            <consortium name="The Broad Institute Genomics Platform"/>
            <consortium name="The Broad Institute Genome Sequencing Center for Infectious Disease"/>
            <person name="Wu L."/>
            <person name="Ma J."/>
        </authorList>
    </citation>
    <scope>NUCLEOTIDE SEQUENCE [LARGE SCALE GENOMIC DNA]</scope>
    <source>
        <strain evidence="5">JCM 14969</strain>
    </source>
</reference>
<evidence type="ECO:0000313" key="4">
    <source>
        <dbReference type="EMBL" id="GAA1601077.1"/>
    </source>
</evidence>
<dbReference type="InterPro" id="IPR008927">
    <property type="entry name" value="6-PGluconate_DH-like_C_sf"/>
</dbReference>
<protein>
    <submittedName>
        <fullName evidence="4">NAD(P)-dependent oxidoreductase</fullName>
    </submittedName>
</protein>
<dbReference type="PIRSF" id="PIRSF000103">
    <property type="entry name" value="HIBADH"/>
    <property type="match status" value="1"/>
</dbReference>
<dbReference type="InterPro" id="IPR006115">
    <property type="entry name" value="6PGDH_NADP-bd"/>
</dbReference>
<dbReference type="InterPro" id="IPR015815">
    <property type="entry name" value="HIBADH-related"/>
</dbReference>
<dbReference type="Proteomes" id="UP001500393">
    <property type="component" value="Unassembled WGS sequence"/>
</dbReference>
<gene>
    <name evidence="4" type="ORF">GCM10009789_64160</name>
</gene>
<feature type="domain" description="6-phosphogluconate dehydrogenase NADP-binding" evidence="3">
    <location>
        <begin position="6"/>
        <end position="146"/>
    </location>
</feature>
<dbReference type="InterPro" id="IPR036291">
    <property type="entry name" value="NAD(P)-bd_dom_sf"/>
</dbReference>
<evidence type="ECO:0000256" key="1">
    <source>
        <dbReference type="ARBA" id="ARBA00009080"/>
    </source>
</evidence>
<dbReference type="Gene3D" id="1.10.1040.10">
    <property type="entry name" value="N-(1-d-carboxylethyl)-l-norvaline Dehydrogenase, domain 2"/>
    <property type="match status" value="1"/>
</dbReference>
<keyword evidence="2" id="KW-0560">Oxidoreductase</keyword>
<dbReference type="PROSITE" id="PS00895">
    <property type="entry name" value="3_HYDROXYISOBUT_DH"/>
    <property type="match status" value="1"/>
</dbReference>
<dbReference type="InterPro" id="IPR002204">
    <property type="entry name" value="3-OH-isobutyrate_DH-rel_CS"/>
</dbReference>
<keyword evidence="5" id="KW-1185">Reference proteome</keyword>
<dbReference type="Pfam" id="PF03446">
    <property type="entry name" value="NAD_binding_2"/>
    <property type="match status" value="1"/>
</dbReference>
<evidence type="ECO:0000259" key="3">
    <source>
        <dbReference type="Pfam" id="PF03446"/>
    </source>
</evidence>
<accession>A0ABP4QAG9</accession>
<name>A0ABP4QAG9_9ACTN</name>
<dbReference type="EMBL" id="BAAAOS010000049">
    <property type="protein sequence ID" value="GAA1601077.1"/>
    <property type="molecule type" value="Genomic_DNA"/>
</dbReference>